<keyword evidence="1" id="KW-0175">Coiled coil</keyword>
<evidence type="ECO:0000313" key="3">
    <source>
        <dbReference type="Proteomes" id="UP000652761"/>
    </source>
</evidence>
<dbReference type="AlphaFoldDB" id="A0A843W652"/>
<keyword evidence="3" id="KW-1185">Reference proteome</keyword>
<gene>
    <name evidence="2" type="ORF">Taro_039337</name>
</gene>
<comment type="caution">
    <text evidence="2">The sequence shown here is derived from an EMBL/GenBank/DDBJ whole genome shotgun (WGS) entry which is preliminary data.</text>
</comment>
<dbReference type="EMBL" id="NMUH01003646">
    <property type="protein sequence ID" value="MQM06513.1"/>
    <property type="molecule type" value="Genomic_DNA"/>
</dbReference>
<evidence type="ECO:0000313" key="2">
    <source>
        <dbReference type="EMBL" id="MQM06513.1"/>
    </source>
</evidence>
<accession>A0A843W652</accession>
<dbReference type="Proteomes" id="UP000652761">
    <property type="component" value="Unassembled WGS sequence"/>
</dbReference>
<feature type="coiled-coil region" evidence="1">
    <location>
        <begin position="98"/>
        <end position="125"/>
    </location>
</feature>
<proteinExistence type="predicted"/>
<name>A0A843W652_COLES</name>
<reference evidence="2" key="1">
    <citation type="submission" date="2017-07" db="EMBL/GenBank/DDBJ databases">
        <title>Taro Niue Genome Assembly and Annotation.</title>
        <authorList>
            <person name="Atibalentja N."/>
            <person name="Keating K."/>
            <person name="Fields C.J."/>
        </authorList>
    </citation>
    <scope>NUCLEOTIDE SEQUENCE</scope>
    <source>
        <strain evidence="2">Niue_2</strain>
        <tissue evidence="2">Leaf</tissue>
    </source>
</reference>
<evidence type="ECO:0000256" key="1">
    <source>
        <dbReference type="SAM" id="Coils"/>
    </source>
</evidence>
<organism evidence="2 3">
    <name type="scientific">Colocasia esculenta</name>
    <name type="common">Wild taro</name>
    <name type="synonym">Arum esculentum</name>
    <dbReference type="NCBI Taxonomy" id="4460"/>
    <lineage>
        <taxon>Eukaryota</taxon>
        <taxon>Viridiplantae</taxon>
        <taxon>Streptophyta</taxon>
        <taxon>Embryophyta</taxon>
        <taxon>Tracheophyta</taxon>
        <taxon>Spermatophyta</taxon>
        <taxon>Magnoliopsida</taxon>
        <taxon>Liliopsida</taxon>
        <taxon>Araceae</taxon>
        <taxon>Aroideae</taxon>
        <taxon>Colocasieae</taxon>
        <taxon>Colocasia</taxon>
    </lineage>
</organism>
<sequence length="143" mass="16193">MDGTKCLLPFYPSSFVATIHLHALGYAASSHSDEFLLKAATSFFSQRRVSSTRGVRRSSARSHSDENEPCKFFMWCDDLMVVGTSDSVMCQCNGHEIMQKLIQENEMLRKRLQQLELQLERKTRIDASLGRVISTLTTDEGNN</sequence>
<protein>
    <submittedName>
        <fullName evidence="2">Uncharacterized protein</fullName>
    </submittedName>
</protein>